<dbReference type="Proteomes" id="UP001165120">
    <property type="component" value="Unassembled WGS sequence"/>
</dbReference>
<proteinExistence type="predicted"/>
<dbReference type="EMBL" id="BSXN01000581">
    <property type="protein sequence ID" value="GME69115.1"/>
    <property type="molecule type" value="Genomic_DNA"/>
</dbReference>
<reference evidence="2" key="1">
    <citation type="submission" date="2023-04" db="EMBL/GenBank/DDBJ databases">
        <title>Candida boidinii NBRC 10035.</title>
        <authorList>
            <person name="Ichikawa N."/>
            <person name="Sato H."/>
            <person name="Tonouchi N."/>
        </authorList>
    </citation>
    <scope>NUCLEOTIDE SEQUENCE</scope>
    <source>
        <strain evidence="2">NBRC 10035</strain>
    </source>
</reference>
<dbReference type="SUPFAM" id="SSF81296">
    <property type="entry name" value="E set domains"/>
    <property type="match status" value="1"/>
</dbReference>
<dbReference type="Pfam" id="PF08737">
    <property type="entry name" value="Rgp1"/>
    <property type="match status" value="2"/>
</dbReference>
<dbReference type="Gene3D" id="2.60.40.640">
    <property type="match status" value="1"/>
</dbReference>
<organism evidence="2 3">
    <name type="scientific">Candida boidinii</name>
    <name type="common">Yeast</name>
    <dbReference type="NCBI Taxonomy" id="5477"/>
    <lineage>
        <taxon>Eukaryota</taxon>
        <taxon>Fungi</taxon>
        <taxon>Dikarya</taxon>
        <taxon>Ascomycota</taxon>
        <taxon>Saccharomycotina</taxon>
        <taxon>Pichiomycetes</taxon>
        <taxon>Pichiales</taxon>
        <taxon>Pichiaceae</taxon>
        <taxon>Ogataea</taxon>
        <taxon>Ogataea/Candida clade</taxon>
    </lineage>
</organism>
<dbReference type="InterPro" id="IPR014756">
    <property type="entry name" value="Ig_E-set"/>
</dbReference>
<feature type="compositionally biased region" description="Basic and acidic residues" evidence="1">
    <location>
        <begin position="44"/>
        <end position="53"/>
    </location>
</feature>
<feature type="compositionally biased region" description="Low complexity" evidence="1">
    <location>
        <begin position="54"/>
        <end position="64"/>
    </location>
</feature>
<evidence type="ECO:0000256" key="1">
    <source>
        <dbReference type="SAM" id="MobiDB-lite"/>
    </source>
</evidence>
<feature type="region of interest" description="Disordered" evidence="1">
    <location>
        <begin position="37"/>
        <end position="76"/>
    </location>
</feature>
<dbReference type="InterPro" id="IPR014848">
    <property type="entry name" value="Rgp1"/>
</dbReference>
<dbReference type="AlphaFoldDB" id="A0A9W6SY83"/>
<gene>
    <name evidence="2" type="ORF">Cboi02_000208600</name>
</gene>
<keyword evidence="3" id="KW-1185">Reference proteome</keyword>
<name>A0A9W6SY83_CANBO</name>
<evidence type="ECO:0000313" key="2">
    <source>
        <dbReference type="EMBL" id="GME69115.1"/>
    </source>
</evidence>
<protein>
    <submittedName>
        <fullName evidence="2">Unnamed protein product</fullName>
    </submittedName>
</protein>
<sequence>MVSDTIRAELIYENYPIVAGTDELSVILRLRYVGDLPMEPPTSKQDHSEEQNQKKQQQQQQQQQKQEKDDNNSSWSRRISSQLSNATRAMFLQDLENISEEASEQEDNRLNDISLFLGYTQVFGYYVLNKQIIDFEIFKDLQTSSIIGGKLAGIPGLEIATGKNNQPKGLFNGVSNLFNAEITSLGAKDFGEEEDNFRNLNLNSILSSKKGGSNDTKSNAEVIPLYSTTQSILFSDITFKLSEYSQTTTSQDELCRTFYLNLKLPESLPPSFESPSTSIQYSFILGCQLQDLKTGKLQNKTLIFPLKLQSYIDKFARQPLYHLESLHLNAPPDTLKSNELSSPGNKERSNSNFSIFANTNSFINNGTANSAPSNNNSSSKKLSFRTIKKSLSNLSLNSTASANGSNGFKHQRNSSIGSIVTMTDLAMTANDPLLPSTKNNNSNTNNSNYNIDINYSDSNTINTDLDNDTTEADKENISKFLESINKLNDNSVNDVIKIQEEFENNFLDTKASTSLREDLINILADPNSIYRHASKIEKKENAAAADNTPLIDPTIQLEEQIPRRLQTKFGISVNKSLLSNIDLKKVVYKTGDNIPLNISFLNNQANVTGVEIKLIQDVNIYREEYLSKNEYDEPSSYITNKTHIETVLFEKLISTFNDDQLTLDILIPSNITSQFKTNFFQVKYILEIKFIFLKDKLVETPVNSEMGENTVNPENIIATEPVYEKDKFELVPIFKDGKDQLLYKAVDYLPDAMATIVRLPVIILPNYEQDFGSVSKLS</sequence>
<accession>A0A9W6SY83</accession>
<comment type="caution">
    <text evidence="2">The sequence shown here is derived from an EMBL/GenBank/DDBJ whole genome shotgun (WGS) entry which is preliminary data.</text>
</comment>
<dbReference type="PANTHER" id="PTHR12507">
    <property type="entry name" value="REDUCED GROWTH PHENOTYPE 1 RGP1, YEAST -RELATED"/>
    <property type="match status" value="1"/>
</dbReference>
<evidence type="ECO:0000313" key="3">
    <source>
        <dbReference type="Proteomes" id="UP001165120"/>
    </source>
</evidence>
<dbReference type="InterPro" id="IPR014752">
    <property type="entry name" value="Arrestin-like_C"/>
</dbReference>